<organism evidence="1 2">
    <name type="scientific">Lithospermum erythrorhizon</name>
    <name type="common">Purple gromwell</name>
    <name type="synonym">Lithospermum officinale var. erythrorhizon</name>
    <dbReference type="NCBI Taxonomy" id="34254"/>
    <lineage>
        <taxon>Eukaryota</taxon>
        <taxon>Viridiplantae</taxon>
        <taxon>Streptophyta</taxon>
        <taxon>Embryophyta</taxon>
        <taxon>Tracheophyta</taxon>
        <taxon>Spermatophyta</taxon>
        <taxon>Magnoliopsida</taxon>
        <taxon>eudicotyledons</taxon>
        <taxon>Gunneridae</taxon>
        <taxon>Pentapetalae</taxon>
        <taxon>asterids</taxon>
        <taxon>lamiids</taxon>
        <taxon>Boraginales</taxon>
        <taxon>Boraginaceae</taxon>
        <taxon>Boraginoideae</taxon>
        <taxon>Lithospermeae</taxon>
        <taxon>Lithospermum</taxon>
    </lineage>
</organism>
<dbReference type="EMBL" id="BAABME010011569">
    <property type="protein sequence ID" value="GAA0183971.1"/>
    <property type="molecule type" value="Genomic_DNA"/>
</dbReference>
<name>A0AAV3RWF7_LITER</name>
<dbReference type="AlphaFoldDB" id="A0AAV3RWF7"/>
<comment type="caution">
    <text evidence="1">The sequence shown here is derived from an EMBL/GenBank/DDBJ whole genome shotgun (WGS) entry which is preliminary data.</text>
</comment>
<accession>A0AAV3RWF7</accession>
<sequence>MSGEHVGVDWISRIGTTCLEFDGDEMEGVFREIILISAIKRIEEVYGGVFVDVSVWKCSITRVAKGSIKVCVDVLILVLVVIVNLIKVVEESTFSVMATVKDGMTNSSSVLM</sequence>
<evidence type="ECO:0000313" key="1">
    <source>
        <dbReference type="EMBL" id="GAA0183971.1"/>
    </source>
</evidence>
<evidence type="ECO:0000313" key="2">
    <source>
        <dbReference type="Proteomes" id="UP001454036"/>
    </source>
</evidence>
<keyword evidence="2" id="KW-1185">Reference proteome</keyword>
<dbReference type="Proteomes" id="UP001454036">
    <property type="component" value="Unassembled WGS sequence"/>
</dbReference>
<protein>
    <submittedName>
        <fullName evidence="1">Uncharacterized protein</fullName>
    </submittedName>
</protein>
<gene>
    <name evidence="1" type="ORF">LIER_31292</name>
</gene>
<reference evidence="1 2" key="1">
    <citation type="submission" date="2024-01" db="EMBL/GenBank/DDBJ databases">
        <title>The complete chloroplast genome sequence of Lithospermum erythrorhizon: insights into the phylogenetic relationship among Boraginaceae species and the maternal lineages of purple gromwells.</title>
        <authorList>
            <person name="Okada T."/>
            <person name="Watanabe K."/>
        </authorList>
    </citation>
    <scope>NUCLEOTIDE SEQUENCE [LARGE SCALE GENOMIC DNA]</scope>
</reference>
<proteinExistence type="predicted"/>